<evidence type="ECO:0000313" key="2">
    <source>
        <dbReference type="Proteomes" id="UP001177670"/>
    </source>
</evidence>
<comment type="caution">
    <text evidence="1">The sequence shown here is derived from an EMBL/GenBank/DDBJ whole genome shotgun (WGS) entry which is preliminary data.</text>
</comment>
<sequence length="116" mass="13121">MNGGKKESGEKFCRNKGSGYCESFAGTVEPESVRDSSSGCIIPPIIGREFFLEGRRMPFVFFDDSSLLRTATSLIEKLEDDLLYLGAPRWENEQRRIKISDTMTRFLGNGDRRPFG</sequence>
<dbReference type="AlphaFoldDB" id="A0AA40G5Q3"/>
<dbReference type="Proteomes" id="UP001177670">
    <property type="component" value="Unassembled WGS sequence"/>
</dbReference>
<protein>
    <submittedName>
        <fullName evidence="1">Uncharacterized protein</fullName>
    </submittedName>
</protein>
<gene>
    <name evidence="1" type="ORF">K0M31_017496</name>
</gene>
<evidence type="ECO:0000313" key="1">
    <source>
        <dbReference type="EMBL" id="KAK1131208.1"/>
    </source>
</evidence>
<organism evidence="1 2">
    <name type="scientific">Melipona bicolor</name>
    <dbReference type="NCBI Taxonomy" id="60889"/>
    <lineage>
        <taxon>Eukaryota</taxon>
        <taxon>Metazoa</taxon>
        <taxon>Ecdysozoa</taxon>
        <taxon>Arthropoda</taxon>
        <taxon>Hexapoda</taxon>
        <taxon>Insecta</taxon>
        <taxon>Pterygota</taxon>
        <taxon>Neoptera</taxon>
        <taxon>Endopterygota</taxon>
        <taxon>Hymenoptera</taxon>
        <taxon>Apocrita</taxon>
        <taxon>Aculeata</taxon>
        <taxon>Apoidea</taxon>
        <taxon>Anthophila</taxon>
        <taxon>Apidae</taxon>
        <taxon>Melipona</taxon>
    </lineage>
</organism>
<accession>A0AA40G5Q3</accession>
<reference evidence="1" key="1">
    <citation type="submission" date="2021-10" db="EMBL/GenBank/DDBJ databases">
        <title>Melipona bicolor Genome sequencing and assembly.</title>
        <authorList>
            <person name="Araujo N.S."/>
            <person name="Arias M.C."/>
        </authorList>
    </citation>
    <scope>NUCLEOTIDE SEQUENCE</scope>
    <source>
        <strain evidence="1">USP_2M_L1-L4_2017</strain>
        <tissue evidence="1">Whole body</tissue>
    </source>
</reference>
<proteinExistence type="predicted"/>
<keyword evidence="2" id="KW-1185">Reference proteome</keyword>
<feature type="non-terminal residue" evidence="1">
    <location>
        <position position="116"/>
    </location>
</feature>
<dbReference type="EMBL" id="JAHYIQ010000006">
    <property type="protein sequence ID" value="KAK1131208.1"/>
    <property type="molecule type" value="Genomic_DNA"/>
</dbReference>
<name>A0AA40G5Q3_9HYME</name>